<feature type="transmembrane region" description="Helical" evidence="2">
    <location>
        <begin position="39"/>
        <end position="61"/>
    </location>
</feature>
<dbReference type="EMBL" id="CP028137">
    <property type="protein sequence ID" value="AZZ51119.1"/>
    <property type="molecule type" value="Genomic_DNA"/>
</dbReference>
<dbReference type="Gene3D" id="3.40.30.10">
    <property type="entry name" value="Glutaredoxin"/>
    <property type="match status" value="1"/>
</dbReference>
<dbReference type="AlphaFoldDB" id="A0A3T0SXV1"/>
<dbReference type="InterPro" id="IPR012336">
    <property type="entry name" value="Thioredoxin-like_fold"/>
</dbReference>
<evidence type="ECO:0000259" key="3">
    <source>
        <dbReference type="Pfam" id="PF13462"/>
    </source>
</evidence>
<organism evidence="4 5">
    <name type="scientific">Rathayibacter festucae DSM 15932</name>
    <dbReference type="NCBI Taxonomy" id="1328866"/>
    <lineage>
        <taxon>Bacteria</taxon>
        <taxon>Bacillati</taxon>
        <taxon>Actinomycetota</taxon>
        <taxon>Actinomycetes</taxon>
        <taxon>Micrococcales</taxon>
        <taxon>Microbacteriaceae</taxon>
        <taxon>Rathayibacter</taxon>
    </lineage>
</organism>
<gene>
    <name evidence="4" type="ORF">C1I64_03050</name>
</gene>
<reference evidence="4 5" key="1">
    <citation type="submission" date="2018-03" db="EMBL/GenBank/DDBJ databases">
        <title>Bacteriophage NCPPB3778 and a type I-E CRISPR drive the evolution of the US Biological Select Agent, Rathayibacter toxicus.</title>
        <authorList>
            <person name="Davis E.W.II."/>
            <person name="Tabima J.F."/>
            <person name="Weisberg A.J."/>
            <person name="Dantas Lopes L."/>
            <person name="Wiseman M.S."/>
            <person name="Wiseman M.S."/>
            <person name="Pupko T."/>
            <person name="Belcher M.S."/>
            <person name="Sechler A.J."/>
            <person name="Tancos M.A."/>
            <person name="Schroeder B.K."/>
            <person name="Murray T.D."/>
            <person name="Luster D.G."/>
            <person name="Schneider W.L."/>
            <person name="Rogers E."/>
            <person name="Andreote F.D."/>
            <person name="Grunwald N.J."/>
            <person name="Putnam M.L."/>
            <person name="Chang J.H."/>
        </authorList>
    </citation>
    <scope>NUCLEOTIDE SEQUENCE [LARGE SCALE GENOMIC DNA]</scope>
    <source>
        <strain evidence="4 5">DSM 15932</strain>
    </source>
</reference>
<accession>A0A3T0SXV1</accession>
<evidence type="ECO:0000313" key="5">
    <source>
        <dbReference type="Proteomes" id="UP000285317"/>
    </source>
</evidence>
<proteinExistence type="predicted"/>
<dbReference type="InterPro" id="IPR036249">
    <property type="entry name" value="Thioredoxin-like_sf"/>
</dbReference>
<protein>
    <recommendedName>
        <fullName evidence="3">Thioredoxin-like fold domain-containing protein</fullName>
    </recommendedName>
</protein>
<dbReference type="RefSeq" id="WP_127886162.1">
    <property type="nucleotide sequence ID" value="NZ_CP028137.1"/>
</dbReference>
<evidence type="ECO:0000313" key="4">
    <source>
        <dbReference type="EMBL" id="AZZ51119.1"/>
    </source>
</evidence>
<name>A0A3T0SXV1_9MICO</name>
<evidence type="ECO:0000256" key="1">
    <source>
        <dbReference type="SAM" id="MobiDB-lite"/>
    </source>
</evidence>
<dbReference type="SUPFAM" id="SSF52833">
    <property type="entry name" value="Thioredoxin-like"/>
    <property type="match status" value="1"/>
</dbReference>
<sequence length="304" mass="31905">MSGNSAKNQPTKRERQELARLEAKERREQERRRKRRNRLLGQSGAVVGVLAVVALVAWNVWSQQEIASTGPANMLSDGIVLAGAESAVTPVTTAPLEAGEEPVPTDEAATRAGGVVTVDLYVDYLCPYCGQFETANTADLQSWLTQRAITLEIHPVAILDSSSAGSEYSSRAANAAACVADEDPDRFLAVHEALFAKQPAEGTTGLSDDELRALVTGAGFTDDDVLACITSGEFRPWVAAATKRATTGPLANSSVAKLSSTPTVLVNGEQYTGKPDDADAFVAFITATLEAEGATASPTPTPAG</sequence>
<dbReference type="CDD" id="cd02972">
    <property type="entry name" value="DsbA_family"/>
    <property type="match status" value="1"/>
</dbReference>
<feature type="domain" description="Thioredoxin-like fold" evidence="3">
    <location>
        <begin position="116"/>
        <end position="285"/>
    </location>
</feature>
<evidence type="ECO:0000256" key="2">
    <source>
        <dbReference type="SAM" id="Phobius"/>
    </source>
</evidence>
<keyword evidence="2" id="KW-0812">Transmembrane</keyword>
<dbReference type="Proteomes" id="UP000285317">
    <property type="component" value="Chromosome"/>
</dbReference>
<keyword evidence="2" id="KW-0472">Membrane</keyword>
<feature type="compositionally biased region" description="Basic and acidic residues" evidence="1">
    <location>
        <begin position="11"/>
        <end position="31"/>
    </location>
</feature>
<dbReference type="KEGG" id="rfs:C1I64_03050"/>
<feature type="region of interest" description="Disordered" evidence="1">
    <location>
        <begin position="1"/>
        <end position="36"/>
    </location>
</feature>
<keyword evidence="2" id="KW-1133">Transmembrane helix</keyword>
<dbReference type="Pfam" id="PF13462">
    <property type="entry name" value="Thioredoxin_4"/>
    <property type="match status" value="1"/>
</dbReference>